<comment type="subcellular location">
    <subcellularLocation>
        <location evidence="1">Membrane</location>
        <topology evidence="1">Multi-pass membrane protein</topology>
    </subcellularLocation>
</comment>
<dbReference type="Proteomes" id="UP000694569">
    <property type="component" value="Unplaced"/>
</dbReference>
<reference evidence="7" key="1">
    <citation type="submission" date="2025-08" db="UniProtKB">
        <authorList>
            <consortium name="Ensembl"/>
        </authorList>
    </citation>
    <scope>IDENTIFICATION</scope>
</reference>
<evidence type="ECO:0000256" key="1">
    <source>
        <dbReference type="ARBA" id="ARBA00004141"/>
    </source>
</evidence>
<dbReference type="Pfam" id="PF04193">
    <property type="entry name" value="PQ-loop"/>
    <property type="match status" value="2"/>
</dbReference>
<evidence type="ECO:0000313" key="7">
    <source>
        <dbReference type="Ensembl" id="ENSLLEP00000030596.1"/>
    </source>
</evidence>
<keyword evidence="8" id="KW-1185">Reference proteome</keyword>
<comment type="similarity">
    <text evidence="5">Belongs to the laat-1 family.</text>
</comment>
<keyword evidence="4 6" id="KW-0472">Membrane</keyword>
<dbReference type="Ensembl" id="ENSLLET00000031770.1">
    <property type="protein sequence ID" value="ENSLLEP00000030596.1"/>
    <property type="gene ID" value="ENSLLEG00000018510.1"/>
</dbReference>
<feature type="transmembrane region" description="Helical" evidence="6">
    <location>
        <begin position="39"/>
        <end position="61"/>
    </location>
</feature>
<dbReference type="InterPro" id="IPR006603">
    <property type="entry name" value="PQ-loop_rpt"/>
</dbReference>
<accession>A0A8C5Q0Z3</accession>
<feature type="transmembrane region" description="Helical" evidence="6">
    <location>
        <begin position="154"/>
        <end position="174"/>
    </location>
</feature>
<dbReference type="SMART" id="SM00679">
    <property type="entry name" value="CTNS"/>
    <property type="match status" value="2"/>
</dbReference>
<evidence type="ECO:0000256" key="5">
    <source>
        <dbReference type="ARBA" id="ARBA00038039"/>
    </source>
</evidence>
<feature type="transmembrane region" description="Helical" evidence="6">
    <location>
        <begin position="194"/>
        <end position="213"/>
    </location>
</feature>
<evidence type="ECO:0000256" key="2">
    <source>
        <dbReference type="ARBA" id="ARBA00022692"/>
    </source>
</evidence>
<gene>
    <name evidence="7" type="primary">SLC66A1</name>
</gene>
<dbReference type="PANTHER" id="PTHR16201:SF36">
    <property type="entry name" value="LYSOSOMAL AMINO ACID TRANSPORTER 1 HOMOLOG"/>
    <property type="match status" value="1"/>
</dbReference>
<evidence type="ECO:0000256" key="4">
    <source>
        <dbReference type="ARBA" id="ARBA00023136"/>
    </source>
</evidence>
<feature type="transmembrane region" description="Helical" evidence="6">
    <location>
        <begin position="105"/>
        <end position="122"/>
    </location>
</feature>
<feature type="transmembrane region" description="Helical" evidence="6">
    <location>
        <begin position="73"/>
        <end position="93"/>
    </location>
</feature>
<keyword evidence="3 6" id="KW-1133">Transmembrane helix</keyword>
<dbReference type="GO" id="GO:0015189">
    <property type="term" value="F:L-lysine transmembrane transporter activity"/>
    <property type="evidence" value="ECO:0007669"/>
    <property type="project" value="TreeGrafter"/>
</dbReference>
<organism evidence="7 8">
    <name type="scientific">Leptobrachium leishanense</name>
    <name type="common">Leishan spiny toad</name>
    <dbReference type="NCBI Taxonomy" id="445787"/>
    <lineage>
        <taxon>Eukaryota</taxon>
        <taxon>Metazoa</taxon>
        <taxon>Chordata</taxon>
        <taxon>Craniata</taxon>
        <taxon>Vertebrata</taxon>
        <taxon>Euteleostomi</taxon>
        <taxon>Amphibia</taxon>
        <taxon>Batrachia</taxon>
        <taxon>Anura</taxon>
        <taxon>Pelobatoidea</taxon>
        <taxon>Megophryidae</taxon>
        <taxon>Leptobrachium</taxon>
    </lineage>
</organism>
<reference evidence="7" key="2">
    <citation type="submission" date="2025-09" db="UniProtKB">
        <authorList>
            <consortium name="Ensembl"/>
        </authorList>
    </citation>
    <scope>IDENTIFICATION</scope>
</reference>
<dbReference type="FunFam" id="1.20.1280.290:FF:000013">
    <property type="entry name" value="lysosomal amino acid transporter 1 homolog"/>
    <property type="match status" value="1"/>
</dbReference>
<evidence type="ECO:0000256" key="6">
    <source>
        <dbReference type="SAM" id="Phobius"/>
    </source>
</evidence>
<evidence type="ECO:0000256" key="3">
    <source>
        <dbReference type="ARBA" id="ARBA00022989"/>
    </source>
</evidence>
<dbReference type="OrthoDB" id="8048523at2759"/>
<dbReference type="AlphaFoldDB" id="A0A8C5Q0Z3"/>
<dbReference type="PANTHER" id="PTHR16201">
    <property type="entry name" value="SEVEN TRANSMEMBRANE PROTEIN 1-RELATED"/>
    <property type="match status" value="1"/>
</dbReference>
<sequence length="437" mass="49315">CVCRDRGFIYSPGNVSDCPNGFHWIWTAFHECAVDGRDVASVCLGLVSILCFILSSIPQYYQSWKTGNMDKALSIWFLLGWLSGDSCNLIGAFLANQLPLQTYTAIYYVLADLVMLSMYIYYKYRNRPSDCEYWGRGGGLVCNVAFRRRSTEGLALSLFCLVILGNLTYGLSILLKNPENGQSEGDYVLHHLPWVFGSLGVMSLDIIVSFPAVNGVRRPGAAAAHHRVAEEPYPRLLLMAEQYCKRARLLLMAEQYCKRARLLVMAEQYCKRARLLVMAEQYCKRARVSSLWRSSIASARVSSLWRSSIASARVSSLWRSSIASARVSSLWRSSIASARVSSLWRSSIARAHFSSLWRSSIARVSSLWRSSIARVSSLWRSSIARVSSLWWSSIARARVSSLWRSSIARARCHDPLRALLRKDAGLSRSLSVYPRRR</sequence>
<dbReference type="GeneTree" id="ENSGT00390000003344"/>
<dbReference type="Gene3D" id="1.20.1280.290">
    <property type="match status" value="1"/>
</dbReference>
<dbReference type="InterPro" id="IPR051415">
    <property type="entry name" value="LAAT-1"/>
</dbReference>
<evidence type="ECO:0000313" key="8">
    <source>
        <dbReference type="Proteomes" id="UP000694569"/>
    </source>
</evidence>
<dbReference type="GO" id="GO:0005765">
    <property type="term" value="C:lysosomal membrane"/>
    <property type="evidence" value="ECO:0007669"/>
    <property type="project" value="TreeGrafter"/>
</dbReference>
<keyword evidence="2 6" id="KW-0812">Transmembrane</keyword>
<proteinExistence type="inferred from homology"/>
<protein>
    <submittedName>
        <fullName evidence="7">Solute carrier family 66 member 1</fullName>
    </submittedName>
</protein>
<name>A0A8C5Q0Z3_9ANUR</name>